<dbReference type="EMBL" id="CAMGZC010002344">
    <property type="protein sequence ID" value="CAI0654757.1"/>
    <property type="molecule type" value="Genomic_DNA"/>
</dbReference>
<dbReference type="Pfam" id="PF20237">
    <property type="entry name" value="DUF6594"/>
    <property type="match status" value="1"/>
</dbReference>
<evidence type="ECO:0000256" key="1">
    <source>
        <dbReference type="SAM" id="Phobius"/>
    </source>
</evidence>
<keyword evidence="1" id="KW-0472">Membrane</keyword>
<dbReference type="AlphaFoldDB" id="A0A9W4S9C2"/>
<dbReference type="InterPro" id="IPR046529">
    <property type="entry name" value="DUF6594"/>
</dbReference>
<organism evidence="3 4">
    <name type="scientific">Colletotrichum noveboracense</name>
    <dbReference type="NCBI Taxonomy" id="2664923"/>
    <lineage>
        <taxon>Eukaryota</taxon>
        <taxon>Fungi</taxon>
        <taxon>Dikarya</taxon>
        <taxon>Ascomycota</taxon>
        <taxon>Pezizomycotina</taxon>
        <taxon>Sordariomycetes</taxon>
        <taxon>Hypocreomycetidae</taxon>
        <taxon>Glomerellales</taxon>
        <taxon>Glomerellaceae</taxon>
        <taxon>Colletotrichum</taxon>
        <taxon>Colletotrichum gloeosporioides species complex</taxon>
    </lineage>
</organism>
<keyword evidence="4" id="KW-1185">Reference proteome</keyword>
<feature type="non-terminal residue" evidence="3">
    <location>
        <position position="1"/>
    </location>
</feature>
<accession>A0A9W4S9C2</accession>
<reference evidence="3" key="1">
    <citation type="submission" date="2022-08" db="EMBL/GenBank/DDBJ databases">
        <authorList>
            <person name="Giroux E."/>
            <person name="Giroux E."/>
        </authorList>
    </citation>
    <scope>NUCLEOTIDE SEQUENCE</scope>
    <source>
        <strain evidence="3">H1091258</strain>
    </source>
</reference>
<comment type="caution">
    <text evidence="3">The sequence shown here is derived from an EMBL/GenBank/DDBJ whole genome shotgun (WGS) entry which is preliminary data.</text>
</comment>
<evidence type="ECO:0000259" key="2">
    <source>
        <dbReference type="Pfam" id="PF20237"/>
    </source>
</evidence>
<protein>
    <recommendedName>
        <fullName evidence="2">DUF6594 domain-containing protein</fullName>
    </recommendedName>
</protein>
<dbReference type="Proteomes" id="UP001152533">
    <property type="component" value="Unassembled WGS sequence"/>
</dbReference>
<name>A0A9W4S9C2_9PEZI</name>
<gene>
    <name evidence="3" type="ORF">CGXH109_LOCUS141552</name>
</gene>
<feature type="domain" description="DUF6594" evidence="2">
    <location>
        <begin position="47"/>
        <end position="289"/>
    </location>
</feature>
<keyword evidence="1" id="KW-1133">Transmembrane helix</keyword>
<feature type="transmembrane region" description="Helical" evidence="1">
    <location>
        <begin position="231"/>
        <end position="252"/>
    </location>
</feature>
<proteinExistence type="predicted"/>
<evidence type="ECO:0000313" key="3">
    <source>
        <dbReference type="EMBL" id="CAI0654757.1"/>
    </source>
</evidence>
<feature type="non-terminal residue" evidence="3">
    <location>
        <position position="289"/>
    </location>
</feature>
<dbReference type="PANTHER" id="PTHR34502:SF5">
    <property type="entry name" value="DUF6594 DOMAIN-CONTAINING PROTEIN"/>
    <property type="match status" value="1"/>
</dbReference>
<evidence type="ECO:0000313" key="4">
    <source>
        <dbReference type="Proteomes" id="UP001152533"/>
    </source>
</evidence>
<sequence>TYGELQCSAFDLSVLDGKCSHLGKTQWIWNWDVMERKHLVEDYRAGYPRFAALIAANGPYFISRRFLRLRARILLLKQDHLSVLEERLDQLDENEESPLFLGKSRCDKNEARRSLLREMELCLADYDTFCDQTRRTLSLTPAAPKDVLSLQNWVEDNSCLSRNETAYLEETADLATMAFSKDSAMEKLEDWVEDKLIQYYRGFRKSPLHDVSKDTNVYIYSGSLIKQSARALMLCLVTSLILTPVVICIAVESVVVRVFVIIISTVSYLFILSRLTNARMIELILAGAT</sequence>
<feature type="transmembrane region" description="Helical" evidence="1">
    <location>
        <begin position="258"/>
        <end position="275"/>
    </location>
</feature>
<dbReference type="PANTHER" id="PTHR34502">
    <property type="entry name" value="DUF6594 DOMAIN-CONTAINING PROTEIN-RELATED"/>
    <property type="match status" value="1"/>
</dbReference>
<keyword evidence="1" id="KW-0812">Transmembrane</keyword>